<gene>
    <name evidence="1" type="ORF">SDC9_118075</name>
</gene>
<evidence type="ECO:0008006" key="2">
    <source>
        <dbReference type="Google" id="ProtNLM"/>
    </source>
</evidence>
<sequence length="108" mass="11751">MKKKTILLVLTLILSFVLASCGSKDLLLGTWQEPMTGITMKFQDDGTLTISKDGVSFAMTYEKQDPNLLAITASTDGAIPAQTISYAVTKESLTLTVDNTDTVFDRIK</sequence>
<reference evidence="1" key="1">
    <citation type="submission" date="2019-08" db="EMBL/GenBank/DDBJ databases">
        <authorList>
            <person name="Kucharzyk K."/>
            <person name="Murdoch R.W."/>
            <person name="Higgins S."/>
            <person name="Loffler F."/>
        </authorList>
    </citation>
    <scope>NUCLEOTIDE SEQUENCE</scope>
</reference>
<dbReference type="PROSITE" id="PS51257">
    <property type="entry name" value="PROKAR_LIPOPROTEIN"/>
    <property type="match status" value="1"/>
</dbReference>
<dbReference type="AlphaFoldDB" id="A0A645C0H8"/>
<name>A0A645C0H8_9ZZZZ</name>
<accession>A0A645C0H8</accession>
<comment type="caution">
    <text evidence="1">The sequence shown here is derived from an EMBL/GenBank/DDBJ whole genome shotgun (WGS) entry which is preliminary data.</text>
</comment>
<organism evidence="1">
    <name type="scientific">bioreactor metagenome</name>
    <dbReference type="NCBI Taxonomy" id="1076179"/>
    <lineage>
        <taxon>unclassified sequences</taxon>
        <taxon>metagenomes</taxon>
        <taxon>ecological metagenomes</taxon>
    </lineage>
</organism>
<protein>
    <recommendedName>
        <fullName evidence="2">DUF5640 domain-containing protein</fullName>
    </recommendedName>
</protein>
<evidence type="ECO:0000313" key="1">
    <source>
        <dbReference type="EMBL" id="MPM71112.1"/>
    </source>
</evidence>
<proteinExistence type="predicted"/>
<dbReference type="EMBL" id="VSSQ01023907">
    <property type="protein sequence ID" value="MPM71112.1"/>
    <property type="molecule type" value="Genomic_DNA"/>
</dbReference>